<dbReference type="EMBL" id="JMIU01000001">
    <property type="protein sequence ID" value="KDN96132.1"/>
    <property type="molecule type" value="Genomic_DNA"/>
</dbReference>
<organism evidence="2 3">
    <name type="scientific">Hydrogenovibrio marinus</name>
    <dbReference type="NCBI Taxonomy" id="28885"/>
    <lineage>
        <taxon>Bacteria</taxon>
        <taxon>Pseudomonadati</taxon>
        <taxon>Pseudomonadota</taxon>
        <taxon>Gammaproteobacteria</taxon>
        <taxon>Thiotrichales</taxon>
        <taxon>Piscirickettsiaceae</taxon>
        <taxon>Hydrogenovibrio</taxon>
    </lineage>
</organism>
<keyword evidence="1" id="KW-0732">Signal</keyword>
<comment type="caution">
    <text evidence="2">The sequence shown here is derived from an EMBL/GenBank/DDBJ whole genome shotgun (WGS) entry which is preliminary data.</text>
</comment>
<dbReference type="Proteomes" id="UP000027341">
    <property type="component" value="Unassembled WGS sequence"/>
</dbReference>
<dbReference type="RefSeq" id="WP_029911637.1">
    <property type="nucleotide sequence ID" value="NZ_AP020335.1"/>
</dbReference>
<dbReference type="PROSITE" id="PS51257">
    <property type="entry name" value="PROKAR_LIPOPROTEIN"/>
    <property type="match status" value="1"/>
</dbReference>
<name>A0A066ZRL7_HYDMR</name>
<feature type="chain" id="PRO_5001632487" description="Lipoprotein" evidence="1">
    <location>
        <begin position="27"/>
        <end position="206"/>
    </location>
</feature>
<evidence type="ECO:0000256" key="1">
    <source>
        <dbReference type="SAM" id="SignalP"/>
    </source>
</evidence>
<gene>
    <name evidence="2" type="ORF">EI16_07535</name>
</gene>
<evidence type="ECO:0008006" key="4">
    <source>
        <dbReference type="Google" id="ProtNLM"/>
    </source>
</evidence>
<dbReference type="STRING" id="28885.EI16_07535"/>
<accession>A0A066ZRL7</accession>
<sequence>MIVSKSTPFKLVSLAAILGLGLTACSLTPPKSVMDVQAEDSFQLNQTLTVPANATRVFIQFGKVTTRSSFSRLDQHCELEVNQVEDHEQRIFPDQFIVSKVRIGSEMVAQNQKTVGKVFFAEANNGVLSDVQLNPMQLTIASDDNNRVETMDTVMIYLKPTDKNPGILRLTCAGSLSNGSLQDAPRSYRPEKAQINAILGTIGHLN</sequence>
<feature type="signal peptide" evidence="1">
    <location>
        <begin position="1"/>
        <end position="26"/>
    </location>
</feature>
<protein>
    <recommendedName>
        <fullName evidence="4">Lipoprotein</fullName>
    </recommendedName>
</protein>
<dbReference type="AlphaFoldDB" id="A0A066ZRL7"/>
<reference evidence="2 3" key="1">
    <citation type="submission" date="2014-04" db="EMBL/GenBank/DDBJ databases">
        <title>Draft genome sequence of Hydrogenovibrio marinus MH-110, a model organism for aerobic H2 metabolism.</title>
        <authorList>
            <person name="Cha H.J."/>
            <person name="Jo B.H."/>
            <person name="Hwang B.H."/>
        </authorList>
    </citation>
    <scope>NUCLEOTIDE SEQUENCE [LARGE SCALE GENOMIC DNA]</scope>
    <source>
        <strain evidence="2 3">MH-110</strain>
    </source>
</reference>
<evidence type="ECO:0000313" key="2">
    <source>
        <dbReference type="EMBL" id="KDN96132.1"/>
    </source>
</evidence>
<proteinExistence type="predicted"/>
<keyword evidence="3" id="KW-1185">Reference proteome</keyword>
<evidence type="ECO:0000313" key="3">
    <source>
        <dbReference type="Proteomes" id="UP000027341"/>
    </source>
</evidence>